<dbReference type="OrthoDB" id="9813718at2"/>
<keyword evidence="5" id="KW-1185">Reference proteome</keyword>
<feature type="transmembrane region" description="Helical" evidence="1">
    <location>
        <begin position="337"/>
        <end position="358"/>
    </location>
</feature>
<gene>
    <name evidence="4" type="ORF">COC42_11920</name>
</gene>
<feature type="transmembrane region" description="Helical" evidence="1">
    <location>
        <begin position="306"/>
        <end position="325"/>
    </location>
</feature>
<accession>A0A2A4B279</accession>
<feature type="transmembrane region" description="Helical" evidence="1">
    <location>
        <begin position="239"/>
        <end position="258"/>
    </location>
</feature>
<evidence type="ECO:0000256" key="1">
    <source>
        <dbReference type="SAM" id="Phobius"/>
    </source>
</evidence>
<proteinExistence type="predicted"/>
<dbReference type="Proteomes" id="UP000218366">
    <property type="component" value="Unassembled WGS sequence"/>
</dbReference>
<keyword evidence="1" id="KW-0812">Transmembrane</keyword>
<feature type="transmembrane region" description="Helical" evidence="1">
    <location>
        <begin position="265"/>
        <end position="286"/>
    </location>
</feature>
<feature type="domain" description="DUF4010" evidence="3">
    <location>
        <begin position="182"/>
        <end position="387"/>
    </location>
</feature>
<feature type="transmembrane region" description="Helical" evidence="1">
    <location>
        <begin position="206"/>
        <end position="227"/>
    </location>
</feature>
<dbReference type="InterPro" id="IPR025105">
    <property type="entry name" value="DUF4010"/>
</dbReference>
<feature type="transmembrane region" description="Helical" evidence="1">
    <location>
        <begin position="40"/>
        <end position="58"/>
    </location>
</feature>
<organism evidence="4 5">
    <name type="scientific">Sphingomonas spermidinifaciens</name>
    <dbReference type="NCBI Taxonomy" id="1141889"/>
    <lineage>
        <taxon>Bacteria</taxon>
        <taxon>Pseudomonadati</taxon>
        <taxon>Pseudomonadota</taxon>
        <taxon>Alphaproteobacteria</taxon>
        <taxon>Sphingomonadales</taxon>
        <taxon>Sphingomonadaceae</taxon>
        <taxon>Sphingomonas</taxon>
    </lineage>
</organism>
<dbReference type="PANTHER" id="PTHR39084">
    <property type="entry name" value="MEMBRANE PROTEIN-RELATED"/>
    <property type="match status" value="1"/>
</dbReference>
<feature type="transmembrane region" description="Helical" evidence="1">
    <location>
        <begin position="176"/>
        <end position="194"/>
    </location>
</feature>
<evidence type="ECO:0000259" key="3">
    <source>
        <dbReference type="Pfam" id="PF13194"/>
    </source>
</evidence>
<feature type="transmembrane region" description="Helical" evidence="1">
    <location>
        <begin position="112"/>
        <end position="129"/>
    </location>
</feature>
<keyword evidence="1" id="KW-1133">Transmembrane helix</keyword>
<feature type="transmembrane region" description="Helical" evidence="1">
    <location>
        <begin position="64"/>
        <end position="81"/>
    </location>
</feature>
<evidence type="ECO:0000313" key="4">
    <source>
        <dbReference type="EMBL" id="PCD02167.1"/>
    </source>
</evidence>
<comment type="caution">
    <text evidence="4">The sequence shown here is derived from an EMBL/GenBank/DDBJ whole genome shotgun (WGS) entry which is preliminary data.</text>
</comment>
<dbReference type="EMBL" id="NWMW01000002">
    <property type="protein sequence ID" value="PCD02167.1"/>
    <property type="molecule type" value="Genomic_DNA"/>
</dbReference>
<feature type="transmembrane region" description="Helical" evidence="1">
    <location>
        <begin position="150"/>
        <end position="170"/>
    </location>
</feature>
<feature type="transmembrane region" description="Helical" evidence="1">
    <location>
        <begin position="364"/>
        <end position="383"/>
    </location>
</feature>
<evidence type="ECO:0000259" key="2">
    <source>
        <dbReference type="Pfam" id="PF02308"/>
    </source>
</evidence>
<name>A0A2A4B279_9SPHN</name>
<dbReference type="Pfam" id="PF02308">
    <property type="entry name" value="MgtC"/>
    <property type="match status" value="1"/>
</dbReference>
<keyword evidence="1" id="KW-0472">Membrane</keyword>
<evidence type="ECO:0000313" key="5">
    <source>
        <dbReference type="Proteomes" id="UP000218366"/>
    </source>
</evidence>
<sequence length="416" mass="42225">MSPILPAFLPGLTLAVAIGLLVGFERGWQLRDEPPGQRVAGIRTFAVLGLFGGLLGIVGDRPVALLSAAGAVIALLVGHAFDMRQTRVVSATGAIAAMLTLLLGTAATSGKMVLASIGAALLVALLAGRKSLHALIRASNEDEVHTLVRLVLMALLVLPLLPDAGLGPYASLNPRRLWFVVVIVGALSFAGYVLQRWLGRARGGLLTAAVGATISSTAVTVACARQLRDAPGITSQAGIALGSTIMVARTLALVAVLAPFVLRDIVWLIVPALIFSAAATAALLFAARREASTLEAQPTRLPGFKLAFLFAGLVALLSLAAAAASHALGHHAGSATIALGGMVDVDSAIAAIGALPPGMLPSPLAAMAIAVPVAFNSLLKLALTLSIAGKRRGDWAAASLAGTAAFVLAALATRLL</sequence>
<dbReference type="AlphaFoldDB" id="A0A2A4B279"/>
<dbReference type="PANTHER" id="PTHR39084:SF1">
    <property type="entry name" value="DUF4010 DOMAIN-CONTAINING PROTEIN"/>
    <property type="match status" value="1"/>
</dbReference>
<feature type="transmembrane region" description="Helical" evidence="1">
    <location>
        <begin position="88"/>
        <end position="106"/>
    </location>
</feature>
<feature type="transmembrane region" description="Helical" evidence="1">
    <location>
        <begin position="395"/>
        <end position="415"/>
    </location>
</feature>
<dbReference type="InterPro" id="IPR049177">
    <property type="entry name" value="MgtC_SapB_SrpB_YhiD_N"/>
</dbReference>
<dbReference type="RefSeq" id="WP_096343545.1">
    <property type="nucleotide sequence ID" value="NZ_NWMW01000002.1"/>
</dbReference>
<reference evidence="4 5" key="1">
    <citation type="submission" date="2017-09" db="EMBL/GenBank/DDBJ databases">
        <title>Sphingomonas spermidinifaciens 9NM-10, whole genome shotgun sequence.</title>
        <authorList>
            <person name="Feng G."/>
            <person name="Zhu H."/>
        </authorList>
    </citation>
    <scope>NUCLEOTIDE SEQUENCE [LARGE SCALE GENOMIC DNA]</scope>
    <source>
        <strain evidence="4 5">9NM-10</strain>
    </source>
</reference>
<dbReference type="Pfam" id="PF13194">
    <property type="entry name" value="DUF4010"/>
    <property type="match status" value="1"/>
</dbReference>
<protein>
    <submittedName>
        <fullName evidence="4">Uncharacterized protein</fullName>
    </submittedName>
</protein>
<feature type="transmembrane region" description="Helical" evidence="1">
    <location>
        <begin position="6"/>
        <end position="28"/>
    </location>
</feature>
<feature type="domain" description="MgtC/SapB/SrpB/YhiD N-terminal" evidence="2">
    <location>
        <begin position="12"/>
        <end position="134"/>
    </location>
</feature>